<dbReference type="SUPFAM" id="SSF54928">
    <property type="entry name" value="RNA-binding domain, RBD"/>
    <property type="match status" value="2"/>
</dbReference>
<dbReference type="InterPro" id="IPR035979">
    <property type="entry name" value="RBD_domain_sf"/>
</dbReference>
<feature type="domain" description="RRM" evidence="5">
    <location>
        <begin position="308"/>
        <end position="381"/>
    </location>
</feature>
<dbReference type="CDD" id="cd12531">
    <property type="entry name" value="RRM3_MEI2_like"/>
    <property type="match status" value="1"/>
</dbReference>
<evidence type="ECO:0000256" key="3">
    <source>
        <dbReference type="PROSITE-ProRule" id="PRU00176"/>
    </source>
</evidence>
<comment type="caution">
    <text evidence="6">The sequence shown here is derived from an EMBL/GenBank/DDBJ whole genome shotgun (WGS) entry which is preliminary data.</text>
</comment>
<keyword evidence="2 3" id="KW-0694">RNA-binding</keyword>
<dbReference type="Proteomes" id="UP001418222">
    <property type="component" value="Unassembled WGS sequence"/>
</dbReference>
<dbReference type="CDD" id="cd12524">
    <property type="entry name" value="RRM1_MEI2_like"/>
    <property type="match status" value="1"/>
</dbReference>
<dbReference type="InterPro" id="IPR000504">
    <property type="entry name" value="RRM_dom"/>
</dbReference>
<evidence type="ECO:0000256" key="2">
    <source>
        <dbReference type="ARBA" id="ARBA00022884"/>
    </source>
</evidence>
<keyword evidence="1" id="KW-0677">Repeat</keyword>
<dbReference type="Pfam" id="PF04059">
    <property type="entry name" value="RRM_2"/>
    <property type="match status" value="1"/>
</dbReference>
<dbReference type="PROSITE" id="PS50102">
    <property type="entry name" value="RRM"/>
    <property type="match status" value="2"/>
</dbReference>
<evidence type="ECO:0000256" key="1">
    <source>
        <dbReference type="ARBA" id="ARBA00022737"/>
    </source>
</evidence>
<sequence>MLDNSGLEKLSLMPGSNSISSSPLEKLLPVGGNYINFSELPQILLSKGHKARMCAESPNSPVAYSGVPSQNIIPHSNAIQLNGFHYEKSLFSSSLSETFVKLGLASSDTHFGKSADVTDYEFLEGEALESLKEIEAQTIGDLLPNDDDLLSGLIDDIECLEQSNNGDEDDLFCSGGGMELESDESFNYNKKSDFVCGVSSSCQIGGLNRKYTSELMHAQQTSRTLILRNIGSNIEDAELKVLFEQFGVIRGLNTTSKNQGVVLVSYYDIRAARNAVRALQDRLMRQHNVEINYFLPKDNSSERDRDNAIFIILNIDSSVSNDDIHRIFGSYGEIKAISRDPHNPNQRSVEFYDVRAADAAFLALSMGDIGGMRIKVEPGCSGAEWRCLAIKTSSDVRLDGSTICRNGVSPSSSLMEIGVPSRTMPYGANTLADLDNRSTQSPSLQTLSNSFMERKLAGISSTVPHSTTSPTRVTMAGNHGNQSNFDELSHSLEQMNIGFRSMPTFPPHSLPELPKRLISGAPFNAARAIASMGININNSRIAEGIDGQQNRMGAGHINGHSFEHKEGNAISPINGHQYIQNNSNTNFHQPPSSLIWQSPTFVNNIPARSPQLHGLPRGGPSYMMNAFVPPHHHVGSAPAPNPWGRHTACAGDCMEAPSFHPGSLGNIAFSRSFQMHPFQIASHSLHPHDCLNCIDHRSHMLHGMNNLNNSAAASYDAPGHHERIRSRRSDAGANQVDNKKQFELDINRIIRGEDSRTTLMIKNIPNKYTSKMLLATIDECHKGTYDFIYLPIDFKNKCNVGYAFINMNDPKHIIPFHQALNGKKWEKFNSEKVASLAYARIQGKAALIAHFQNSSLMNEDKRCRPILFHSDGPKAGDQEAFPMGAHIRSRPGRPKTTSNEERSPPELGNGDCCVSLSNTADSSSSSSFTKEPSFGFTLSCLLLN</sequence>
<dbReference type="InterPro" id="IPR007201">
    <property type="entry name" value="Mei2-like_Rrm_C"/>
</dbReference>
<feature type="domain" description="RRM" evidence="5">
    <location>
        <begin position="223"/>
        <end position="296"/>
    </location>
</feature>
<dbReference type="Pfam" id="PF00076">
    <property type="entry name" value="RRM_1"/>
    <property type="match status" value="1"/>
</dbReference>
<dbReference type="Gene3D" id="3.30.70.330">
    <property type="match status" value="3"/>
</dbReference>
<dbReference type="SMART" id="SM00360">
    <property type="entry name" value="RRM"/>
    <property type="match status" value="3"/>
</dbReference>
<protein>
    <submittedName>
        <fullName evidence="6">Protein MEI2-like 4</fullName>
    </submittedName>
</protein>
<reference evidence="6 7" key="1">
    <citation type="journal article" date="2022" name="Nat. Plants">
        <title>Genomes of leafy and leafless Platanthera orchids illuminate the evolution of mycoheterotrophy.</title>
        <authorList>
            <person name="Li M.H."/>
            <person name="Liu K.W."/>
            <person name="Li Z."/>
            <person name="Lu H.C."/>
            <person name="Ye Q.L."/>
            <person name="Zhang D."/>
            <person name="Wang J.Y."/>
            <person name="Li Y.F."/>
            <person name="Zhong Z.M."/>
            <person name="Liu X."/>
            <person name="Yu X."/>
            <person name="Liu D.K."/>
            <person name="Tu X.D."/>
            <person name="Liu B."/>
            <person name="Hao Y."/>
            <person name="Liao X.Y."/>
            <person name="Jiang Y.T."/>
            <person name="Sun W.H."/>
            <person name="Chen J."/>
            <person name="Chen Y.Q."/>
            <person name="Ai Y."/>
            <person name="Zhai J.W."/>
            <person name="Wu S.S."/>
            <person name="Zhou Z."/>
            <person name="Hsiao Y.Y."/>
            <person name="Wu W.L."/>
            <person name="Chen Y.Y."/>
            <person name="Lin Y.F."/>
            <person name="Hsu J.L."/>
            <person name="Li C.Y."/>
            <person name="Wang Z.W."/>
            <person name="Zhao X."/>
            <person name="Zhong W.Y."/>
            <person name="Ma X.K."/>
            <person name="Ma L."/>
            <person name="Huang J."/>
            <person name="Chen G.Z."/>
            <person name="Huang M.Z."/>
            <person name="Huang L."/>
            <person name="Peng D.H."/>
            <person name="Luo Y.B."/>
            <person name="Zou S.Q."/>
            <person name="Chen S.P."/>
            <person name="Lan S."/>
            <person name="Tsai W.C."/>
            <person name="Van de Peer Y."/>
            <person name="Liu Z.J."/>
        </authorList>
    </citation>
    <scope>NUCLEOTIDE SEQUENCE [LARGE SCALE GENOMIC DNA]</scope>
    <source>
        <strain evidence="6">Lor287</strain>
    </source>
</reference>
<evidence type="ECO:0000313" key="6">
    <source>
        <dbReference type="EMBL" id="KAK8951564.1"/>
    </source>
</evidence>
<gene>
    <name evidence="6" type="primary">ML4</name>
    <name evidence="6" type="ORF">KSP39_PZI003869</name>
</gene>
<dbReference type="AlphaFoldDB" id="A0AAP0GCL3"/>
<dbReference type="InterPro" id="IPR012677">
    <property type="entry name" value="Nucleotide-bd_a/b_plait_sf"/>
</dbReference>
<dbReference type="InterPro" id="IPR034453">
    <property type="entry name" value="MEI2-like_RRM1"/>
</dbReference>
<dbReference type="GO" id="GO:0003723">
    <property type="term" value="F:RNA binding"/>
    <property type="evidence" value="ECO:0007669"/>
    <property type="project" value="UniProtKB-UniRule"/>
</dbReference>
<evidence type="ECO:0000259" key="5">
    <source>
        <dbReference type="PROSITE" id="PS50102"/>
    </source>
</evidence>
<name>A0AAP0GCL3_9ASPA</name>
<accession>A0AAP0GCL3</accession>
<dbReference type="EMBL" id="JBBWWQ010000003">
    <property type="protein sequence ID" value="KAK8951564.1"/>
    <property type="molecule type" value="Genomic_DNA"/>
</dbReference>
<keyword evidence="7" id="KW-1185">Reference proteome</keyword>
<proteinExistence type="predicted"/>
<dbReference type="PANTHER" id="PTHR23189">
    <property type="entry name" value="RNA RECOGNITION MOTIF-CONTAINING"/>
    <property type="match status" value="1"/>
</dbReference>
<organism evidence="6 7">
    <name type="scientific">Platanthera zijinensis</name>
    <dbReference type="NCBI Taxonomy" id="2320716"/>
    <lineage>
        <taxon>Eukaryota</taxon>
        <taxon>Viridiplantae</taxon>
        <taxon>Streptophyta</taxon>
        <taxon>Embryophyta</taxon>
        <taxon>Tracheophyta</taxon>
        <taxon>Spermatophyta</taxon>
        <taxon>Magnoliopsida</taxon>
        <taxon>Liliopsida</taxon>
        <taxon>Asparagales</taxon>
        <taxon>Orchidaceae</taxon>
        <taxon>Orchidoideae</taxon>
        <taxon>Orchideae</taxon>
        <taxon>Orchidinae</taxon>
        <taxon>Platanthera</taxon>
    </lineage>
</organism>
<dbReference type="CDD" id="cd12276">
    <property type="entry name" value="RRM2_MEI2_EAR1_like"/>
    <property type="match status" value="1"/>
</dbReference>
<evidence type="ECO:0000313" key="7">
    <source>
        <dbReference type="Proteomes" id="UP001418222"/>
    </source>
</evidence>
<feature type="region of interest" description="Disordered" evidence="4">
    <location>
        <begin position="878"/>
        <end position="911"/>
    </location>
</feature>
<evidence type="ECO:0000256" key="4">
    <source>
        <dbReference type="SAM" id="MobiDB-lite"/>
    </source>
</evidence>
<dbReference type="InterPro" id="IPR034454">
    <property type="entry name" value="MEI2-like_RRM3"/>
</dbReference>